<feature type="chain" id="PRO_5041238727" evidence="2">
    <location>
        <begin position="22"/>
        <end position="337"/>
    </location>
</feature>
<accession>A0AA39MFQ1</accession>
<name>A0AA39MFQ1_9AGAR</name>
<evidence type="ECO:0000313" key="3">
    <source>
        <dbReference type="EMBL" id="KAK0432064.1"/>
    </source>
</evidence>
<proteinExistence type="predicted"/>
<keyword evidence="2" id="KW-0732">Signal</keyword>
<dbReference type="Proteomes" id="UP001175226">
    <property type="component" value="Unassembled WGS sequence"/>
</dbReference>
<protein>
    <submittedName>
        <fullName evidence="3">Uncharacterized protein</fullName>
    </submittedName>
</protein>
<evidence type="ECO:0000313" key="4">
    <source>
        <dbReference type="Proteomes" id="UP001175226"/>
    </source>
</evidence>
<organism evidence="3 4">
    <name type="scientific">Armillaria borealis</name>
    <dbReference type="NCBI Taxonomy" id="47425"/>
    <lineage>
        <taxon>Eukaryota</taxon>
        <taxon>Fungi</taxon>
        <taxon>Dikarya</taxon>
        <taxon>Basidiomycota</taxon>
        <taxon>Agaricomycotina</taxon>
        <taxon>Agaricomycetes</taxon>
        <taxon>Agaricomycetidae</taxon>
        <taxon>Agaricales</taxon>
        <taxon>Marasmiineae</taxon>
        <taxon>Physalacriaceae</taxon>
        <taxon>Armillaria</taxon>
    </lineage>
</organism>
<evidence type="ECO:0000256" key="1">
    <source>
        <dbReference type="SAM" id="MobiDB-lite"/>
    </source>
</evidence>
<feature type="region of interest" description="Disordered" evidence="1">
    <location>
        <begin position="290"/>
        <end position="318"/>
    </location>
</feature>
<evidence type="ECO:0000256" key="2">
    <source>
        <dbReference type="SAM" id="SignalP"/>
    </source>
</evidence>
<comment type="caution">
    <text evidence="3">The sequence shown here is derived from an EMBL/GenBank/DDBJ whole genome shotgun (WGS) entry which is preliminary data.</text>
</comment>
<feature type="signal peptide" evidence="2">
    <location>
        <begin position="1"/>
        <end position="21"/>
    </location>
</feature>
<keyword evidence="4" id="KW-1185">Reference proteome</keyword>
<dbReference type="EMBL" id="JAUEPT010000101">
    <property type="protein sequence ID" value="KAK0432064.1"/>
    <property type="molecule type" value="Genomic_DNA"/>
</dbReference>
<feature type="compositionally biased region" description="Polar residues" evidence="1">
    <location>
        <begin position="290"/>
        <end position="305"/>
    </location>
</feature>
<sequence length="337" mass="37546">MTILNTSKYVSLLQLCQLACQAPLVALTWECDSPVHHFNDPYCCSLALYDRRLYLVEESQRRRFVLGKPGPEDCGIEWKAELAMKPLFLNILRVIHDERVADAPPPPSVQVILDPPRVDSIIGVVGWLLGQAFKRGIPGVYEAFRENGSLGYIANKSSLHLEFIEGLRGYITGLSGAKTRKLPDIQEDLLDWHIEDLHQAPVIRCICASIAPSITPPCPILSSLTSIAPHNDKWPNILQTLKLLDDEYSVQCYTLHPTDNGTPNDMKRWKKDMKEIVRILAECLEEAKGSNNDINQPSTSSNNLTGGLETDHESGWRPYPNTDIELGLRGLGNVGAT</sequence>
<reference evidence="3" key="1">
    <citation type="submission" date="2023-06" db="EMBL/GenBank/DDBJ databases">
        <authorList>
            <consortium name="Lawrence Berkeley National Laboratory"/>
            <person name="Ahrendt S."/>
            <person name="Sahu N."/>
            <person name="Indic B."/>
            <person name="Wong-Bajracharya J."/>
            <person name="Merenyi Z."/>
            <person name="Ke H.-M."/>
            <person name="Monk M."/>
            <person name="Kocsube S."/>
            <person name="Drula E."/>
            <person name="Lipzen A."/>
            <person name="Balint B."/>
            <person name="Henrissat B."/>
            <person name="Andreopoulos B."/>
            <person name="Martin F.M."/>
            <person name="Harder C.B."/>
            <person name="Rigling D."/>
            <person name="Ford K.L."/>
            <person name="Foster G.D."/>
            <person name="Pangilinan J."/>
            <person name="Papanicolaou A."/>
            <person name="Barry K."/>
            <person name="LaButti K."/>
            <person name="Viragh M."/>
            <person name="Koriabine M."/>
            <person name="Yan M."/>
            <person name="Riley R."/>
            <person name="Champramary S."/>
            <person name="Plett K.L."/>
            <person name="Tsai I.J."/>
            <person name="Slot J."/>
            <person name="Sipos G."/>
            <person name="Plett J."/>
            <person name="Nagy L.G."/>
            <person name="Grigoriev I.V."/>
        </authorList>
    </citation>
    <scope>NUCLEOTIDE SEQUENCE</scope>
    <source>
        <strain evidence="3">FPL87.14</strain>
    </source>
</reference>
<dbReference type="AlphaFoldDB" id="A0AA39MFQ1"/>
<gene>
    <name evidence="3" type="ORF">EV421DRAFT_1924779</name>
</gene>